<dbReference type="WBParaSite" id="nRc.2.0.1.t12301-RA">
    <property type="protein sequence ID" value="nRc.2.0.1.t12301-RA"/>
    <property type="gene ID" value="nRc.2.0.1.g12301"/>
</dbReference>
<organism evidence="2 3">
    <name type="scientific">Romanomermis culicivorax</name>
    <name type="common">Nematode worm</name>
    <dbReference type="NCBI Taxonomy" id="13658"/>
    <lineage>
        <taxon>Eukaryota</taxon>
        <taxon>Metazoa</taxon>
        <taxon>Ecdysozoa</taxon>
        <taxon>Nematoda</taxon>
        <taxon>Enoplea</taxon>
        <taxon>Dorylaimia</taxon>
        <taxon>Mermithida</taxon>
        <taxon>Mermithoidea</taxon>
        <taxon>Mermithidae</taxon>
        <taxon>Romanomermis</taxon>
    </lineage>
</organism>
<proteinExistence type="predicted"/>
<keyword evidence="2" id="KW-1185">Reference proteome</keyword>
<dbReference type="Proteomes" id="UP000887565">
    <property type="component" value="Unplaced"/>
</dbReference>
<sequence>MDKNKYAWKRDDELVVKAHHRGLCVPPDELASVRRAVFNCILLFAHTYFTGDYGRHTKKPSMMIISGTEYSSWQNEGVINVEKIVSNSGGNNNNNSRSVGISMVAQERPLIDGKQCGPLIDQAKWELGQLFRRPTLPMVQDHSESTTLDDGDEEGKLTETAWSKSRSCHSLAAQKPGKGTKI</sequence>
<protein>
    <submittedName>
        <fullName evidence="3">Uncharacterized protein</fullName>
    </submittedName>
</protein>
<evidence type="ECO:0000313" key="2">
    <source>
        <dbReference type="Proteomes" id="UP000887565"/>
    </source>
</evidence>
<accession>A0A915IGA9</accession>
<evidence type="ECO:0000313" key="3">
    <source>
        <dbReference type="WBParaSite" id="nRc.2.0.1.t12301-RA"/>
    </source>
</evidence>
<dbReference type="AlphaFoldDB" id="A0A915IGA9"/>
<name>A0A915IGA9_ROMCU</name>
<evidence type="ECO:0000256" key="1">
    <source>
        <dbReference type="SAM" id="MobiDB-lite"/>
    </source>
</evidence>
<feature type="region of interest" description="Disordered" evidence="1">
    <location>
        <begin position="138"/>
        <end position="182"/>
    </location>
</feature>
<reference evidence="3" key="1">
    <citation type="submission" date="2022-11" db="UniProtKB">
        <authorList>
            <consortium name="WormBaseParasite"/>
        </authorList>
    </citation>
    <scope>IDENTIFICATION</scope>
</reference>